<dbReference type="PRINTS" id="PR00420">
    <property type="entry name" value="RNGMNOXGNASE"/>
</dbReference>
<dbReference type="InterPro" id="IPR002938">
    <property type="entry name" value="FAD-bd"/>
</dbReference>
<dbReference type="Pfam" id="PF01494">
    <property type="entry name" value="FAD_binding_3"/>
    <property type="match status" value="1"/>
</dbReference>
<keyword evidence="2" id="KW-0274">FAD</keyword>
<dbReference type="SUPFAM" id="SSF51905">
    <property type="entry name" value="FAD/NAD(P)-binding domain"/>
    <property type="match status" value="1"/>
</dbReference>
<dbReference type="InterPro" id="IPR036188">
    <property type="entry name" value="FAD/NAD-bd_sf"/>
</dbReference>
<evidence type="ECO:0000256" key="2">
    <source>
        <dbReference type="ARBA" id="ARBA00022827"/>
    </source>
</evidence>
<reference evidence="5 6" key="1">
    <citation type="journal article" date="2023" name="G3 (Bethesda)">
        <title>A chromosome-level genome assembly of Zasmidium syzygii isolated from banana leaves.</title>
        <authorList>
            <person name="van Westerhoven A.C."/>
            <person name="Mehrabi R."/>
            <person name="Talebi R."/>
            <person name="Steentjes M.B.F."/>
            <person name="Corcolon B."/>
            <person name="Chong P.A."/>
            <person name="Kema G.H.J."/>
            <person name="Seidl M.F."/>
        </authorList>
    </citation>
    <scope>NUCLEOTIDE SEQUENCE [LARGE SCALE GENOMIC DNA]</scope>
    <source>
        <strain evidence="5 6">P124</strain>
    </source>
</reference>
<protein>
    <recommendedName>
        <fullName evidence="4">FAD-binding domain-containing protein</fullName>
    </recommendedName>
</protein>
<evidence type="ECO:0000313" key="6">
    <source>
        <dbReference type="Proteomes" id="UP001305779"/>
    </source>
</evidence>
<keyword evidence="1" id="KW-0285">Flavoprotein</keyword>
<dbReference type="Gene3D" id="3.50.50.60">
    <property type="entry name" value="FAD/NAD(P)-binding domain"/>
    <property type="match status" value="1"/>
</dbReference>
<comment type="caution">
    <text evidence="5">The sequence shown here is derived from an EMBL/GenBank/DDBJ whole genome shotgun (WGS) entry which is preliminary data.</text>
</comment>
<dbReference type="Gene3D" id="3.40.30.120">
    <property type="match status" value="1"/>
</dbReference>
<evidence type="ECO:0000259" key="4">
    <source>
        <dbReference type="Pfam" id="PF01494"/>
    </source>
</evidence>
<gene>
    <name evidence="5" type="ORF">PRZ48_006198</name>
</gene>
<name>A0ABR0EMG6_ZASCE</name>
<organism evidence="5 6">
    <name type="scientific">Zasmidium cellare</name>
    <name type="common">Wine cellar mold</name>
    <name type="synonym">Racodium cellare</name>
    <dbReference type="NCBI Taxonomy" id="395010"/>
    <lineage>
        <taxon>Eukaryota</taxon>
        <taxon>Fungi</taxon>
        <taxon>Dikarya</taxon>
        <taxon>Ascomycota</taxon>
        <taxon>Pezizomycotina</taxon>
        <taxon>Dothideomycetes</taxon>
        <taxon>Dothideomycetidae</taxon>
        <taxon>Mycosphaerellales</taxon>
        <taxon>Mycosphaerellaceae</taxon>
        <taxon>Zasmidium</taxon>
    </lineage>
</organism>
<dbReference type="Proteomes" id="UP001305779">
    <property type="component" value="Unassembled WGS sequence"/>
</dbReference>
<evidence type="ECO:0000256" key="3">
    <source>
        <dbReference type="ARBA" id="ARBA00023002"/>
    </source>
</evidence>
<sequence length="291" mass="32569">MAAEKYSVGNVFCMGDAVHRHPPNHGLGSNTCIQDAHNLAWKVAYVEKGLAGKELLESYSDERQPVGLELVTQANTSLRNHRKMWEALGSLEKDPQSRVASLEELKEESPRGIARREKLHATLKLINREEHGLGIEMNQRYSSTAISKTGQGDPPTFDTNPLEYYHATTYPGARLPHVWLGKTIPSRYVSTIDLAGKGHFALFTGIGGHRWNTAIEEAQNSFKTPIKVHIIGYRQQWEDIYGDWAEIRGVEETGCVLVRPDYFVAWRCQSWSEGNGSELVKVLKSVLSIGV</sequence>
<dbReference type="EMBL" id="JAXOVC010000004">
    <property type="protein sequence ID" value="KAK4502772.1"/>
    <property type="molecule type" value="Genomic_DNA"/>
</dbReference>
<dbReference type="PANTHER" id="PTHR43004">
    <property type="entry name" value="TRK SYSTEM POTASSIUM UPTAKE PROTEIN"/>
    <property type="match status" value="1"/>
</dbReference>
<proteinExistence type="predicted"/>
<dbReference type="PANTHER" id="PTHR43004:SF8">
    <property type="entry name" value="FAD-BINDING DOMAIN-CONTAINING PROTEIN-RELATED"/>
    <property type="match status" value="1"/>
</dbReference>
<accession>A0ABR0EMG6</accession>
<evidence type="ECO:0000256" key="1">
    <source>
        <dbReference type="ARBA" id="ARBA00022630"/>
    </source>
</evidence>
<dbReference type="InterPro" id="IPR050641">
    <property type="entry name" value="RIFMO-like"/>
</dbReference>
<dbReference type="Pfam" id="PF21274">
    <property type="entry name" value="Rng_hyd_C"/>
    <property type="match status" value="1"/>
</dbReference>
<keyword evidence="3" id="KW-0560">Oxidoreductase</keyword>
<feature type="domain" description="FAD-binding" evidence="4">
    <location>
        <begin position="2"/>
        <end position="73"/>
    </location>
</feature>
<keyword evidence="6" id="KW-1185">Reference proteome</keyword>
<evidence type="ECO:0000313" key="5">
    <source>
        <dbReference type="EMBL" id="KAK4502772.1"/>
    </source>
</evidence>